<feature type="compositionally biased region" description="Basic and acidic residues" evidence="1">
    <location>
        <begin position="52"/>
        <end position="62"/>
    </location>
</feature>
<feature type="region of interest" description="Disordered" evidence="1">
    <location>
        <begin position="52"/>
        <end position="87"/>
    </location>
</feature>
<evidence type="ECO:0000256" key="1">
    <source>
        <dbReference type="SAM" id="MobiDB-lite"/>
    </source>
</evidence>
<comment type="caution">
    <text evidence="2">The sequence shown here is derived from an EMBL/GenBank/DDBJ whole genome shotgun (WGS) entry which is preliminary data.</text>
</comment>
<organism evidence="2 3">
    <name type="scientific">Intoshia linei</name>
    <dbReference type="NCBI Taxonomy" id="1819745"/>
    <lineage>
        <taxon>Eukaryota</taxon>
        <taxon>Metazoa</taxon>
        <taxon>Spiralia</taxon>
        <taxon>Lophotrochozoa</taxon>
        <taxon>Mesozoa</taxon>
        <taxon>Orthonectida</taxon>
        <taxon>Rhopaluridae</taxon>
        <taxon>Intoshia</taxon>
    </lineage>
</organism>
<accession>A0A177ARG7</accession>
<evidence type="ECO:0000313" key="2">
    <source>
        <dbReference type="EMBL" id="OAF64589.1"/>
    </source>
</evidence>
<dbReference type="AlphaFoldDB" id="A0A177ARG7"/>
<sequence length="87" mass="10611">RIVKFIRRDRTRQDQLDLNQKHINDDLMKRKSNIEKDKNKYTASLFEVVTEKDESHKNEKLRQKQIINSNIQNKKKRNKNSTNWESN</sequence>
<evidence type="ECO:0000313" key="3">
    <source>
        <dbReference type="Proteomes" id="UP000078046"/>
    </source>
</evidence>
<keyword evidence="3" id="KW-1185">Reference proteome</keyword>
<feature type="non-terminal residue" evidence="2">
    <location>
        <position position="1"/>
    </location>
</feature>
<gene>
    <name evidence="2" type="ORF">A3Q56_07687</name>
</gene>
<protein>
    <submittedName>
        <fullName evidence="2">Uncharacterized protein</fullName>
    </submittedName>
</protein>
<dbReference type="EMBL" id="LWCA01001733">
    <property type="protein sequence ID" value="OAF64589.1"/>
    <property type="molecule type" value="Genomic_DNA"/>
</dbReference>
<proteinExistence type="predicted"/>
<dbReference type="Proteomes" id="UP000078046">
    <property type="component" value="Unassembled WGS sequence"/>
</dbReference>
<name>A0A177ARG7_9BILA</name>
<reference evidence="2 3" key="1">
    <citation type="submission" date="2016-04" db="EMBL/GenBank/DDBJ databases">
        <title>The genome of Intoshia linei affirms orthonectids as highly simplified spiralians.</title>
        <authorList>
            <person name="Mikhailov K.V."/>
            <person name="Slusarev G.S."/>
            <person name="Nikitin M.A."/>
            <person name="Logacheva M.D."/>
            <person name="Penin A."/>
            <person name="Aleoshin V."/>
            <person name="Panchin Y.V."/>
        </authorList>
    </citation>
    <scope>NUCLEOTIDE SEQUENCE [LARGE SCALE GENOMIC DNA]</scope>
    <source>
        <strain evidence="2">Intl2013</strain>
        <tissue evidence="2">Whole animal</tissue>
    </source>
</reference>